<keyword evidence="4" id="KW-0411">Iron-sulfur</keyword>
<evidence type="ECO:0000313" key="7">
    <source>
        <dbReference type="Proteomes" id="UP000186953"/>
    </source>
</evidence>
<proteinExistence type="predicted"/>
<dbReference type="OrthoDB" id="165343at2"/>
<evidence type="ECO:0000259" key="5">
    <source>
        <dbReference type="PROSITE" id="PS51296"/>
    </source>
</evidence>
<organism evidence="6 7">
    <name type="scientific">Maribacter ulvicola</name>
    <dbReference type="NCBI Taxonomy" id="228959"/>
    <lineage>
        <taxon>Bacteria</taxon>
        <taxon>Pseudomonadati</taxon>
        <taxon>Bacteroidota</taxon>
        <taxon>Flavobacteriia</taxon>
        <taxon>Flavobacteriales</taxon>
        <taxon>Flavobacteriaceae</taxon>
        <taxon>Maribacter</taxon>
    </lineage>
</organism>
<dbReference type="InterPro" id="IPR017941">
    <property type="entry name" value="Rieske_2Fe-2S"/>
</dbReference>
<dbReference type="AlphaFoldDB" id="A0A1N6QCR7"/>
<evidence type="ECO:0000256" key="3">
    <source>
        <dbReference type="ARBA" id="ARBA00023004"/>
    </source>
</evidence>
<dbReference type="InterPro" id="IPR036922">
    <property type="entry name" value="Rieske_2Fe-2S_sf"/>
</dbReference>
<dbReference type="RefSeq" id="WP_076547045.1">
    <property type="nucleotide sequence ID" value="NZ_FTMA01000001.1"/>
</dbReference>
<protein>
    <submittedName>
        <fullName evidence="6">Ferredoxin subunit of nitrite reductase or a ring-hydroxylating dioxygenase</fullName>
    </submittedName>
</protein>
<keyword evidence="7" id="KW-1185">Reference proteome</keyword>
<sequence>MKRNEFLKTLGAGAALAVTFSCLGGCSKDDVSSNTDVTSGLPFTVDLSASSSSALMNNGGYIIKNNTVVAKDLNGNYVAATNLCSHEQKRKVIFQNGEYYCTEHGARFSLTGNGLNSDGSGGLTIFNTSLEGNILTISA</sequence>
<keyword evidence="6" id="KW-0560">Oxidoreductase</keyword>
<dbReference type="Proteomes" id="UP000186953">
    <property type="component" value="Unassembled WGS sequence"/>
</dbReference>
<keyword evidence="1" id="KW-0001">2Fe-2S</keyword>
<evidence type="ECO:0000256" key="2">
    <source>
        <dbReference type="ARBA" id="ARBA00022723"/>
    </source>
</evidence>
<dbReference type="Gene3D" id="2.102.10.10">
    <property type="entry name" value="Rieske [2Fe-2S] iron-sulphur domain"/>
    <property type="match status" value="1"/>
</dbReference>
<keyword evidence="2" id="KW-0479">Metal-binding</keyword>
<dbReference type="EMBL" id="FTMA01000001">
    <property type="protein sequence ID" value="SIQ14379.1"/>
    <property type="molecule type" value="Genomic_DNA"/>
</dbReference>
<evidence type="ECO:0000256" key="4">
    <source>
        <dbReference type="ARBA" id="ARBA00023014"/>
    </source>
</evidence>
<dbReference type="PROSITE" id="PS51257">
    <property type="entry name" value="PROKAR_LIPOPROTEIN"/>
    <property type="match status" value="1"/>
</dbReference>
<dbReference type="STRING" id="228959.SAMN05421797_101843"/>
<name>A0A1N6QCR7_9FLAO</name>
<keyword evidence="6" id="KW-0223">Dioxygenase</keyword>
<dbReference type="GO" id="GO:0051213">
    <property type="term" value="F:dioxygenase activity"/>
    <property type="evidence" value="ECO:0007669"/>
    <property type="project" value="UniProtKB-KW"/>
</dbReference>
<dbReference type="Pfam" id="PF00355">
    <property type="entry name" value="Rieske"/>
    <property type="match status" value="1"/>
</dbReference>
<evidence type="ECO:0000256" key="1">
    <source>
        <dbReference type="ARBA" id="ARBA00022714"/>
    </source>
</evidence>
<gene>
    <name evidence="6" type="ORF">SAMN05421797_101843</name>
</gene>
<dbReference type="PROSITE" id="PS51296">
    <property type="entry name" value="RIESKE"/>
    <property type="match status" value="1"/>
</dbReference>
<evidence type="ECO:0000313" key="6">
    <source>
        <dbReference type="EMBL" id="SIQ14379.1"/>
    </source>
</evidence>
<keyword evidence="3" id="KW-0408">Iron</keyword>
<dbReference type="SUPFAM" id="SSF50022">
    <property type="entry name" value="ISP domain"/>
    <property type="match status" value="1"/>
</dbReference>
<reference evidence="7" key="1">
    <citation type="submission" date="2017-01" db="EMBL/GenBank/DDBJ databases">
        <authorList>
            <person name="Varghese N."/>
            <person name="Submissions S."/>
        </authorList>
    </citation>
    <scope>NUCLEOTIDE SEQUENCE [LARGE SCALE GENOMIC DNA]</scope>
    <source>
        <strain evidence="7">DSM 15366</strain>
    </source>
</reference>
<accession>A0A1N6QCR7</accession>
<feature type="domain" description="Rieske" evidence="5">
    <location>
        <begin position="47"/>
        <end position="137"/>
    </location>
</feature>
<dbReference type="GO" id="GO:0046872">
    <property type="term" value="F:metal ion binding"/>
    <property type="evidence" value="ECO:0007669"/>
    <property type="project" value="UniProtKB-KW"/>
</dbReference>
<dbReference type="GO" id="GO:0051537">
    <property type="term" value="F:2 iron, 2 sulfur cluster binding"/>
    <property type="evidence" value="ECO:0007669"/>
    <property type="project" value="UniProtKB-KW"/>
</dbReference>